<keyword evidence="3" id="KW-1133">Transmembrane helix</keyword>
<dbReference type="OMA" id="AWETVTW"/>
<proteinExistence type="predicted"/>
<evidence type="ECO:0000256" key="3">
    <source>
        <dbReference type="SAM" id="Phobius"/>
    </source>
</evidence>
<keyword evidence="6" id="KW-1185">Reference proteome</keyword>
<sequence length="323" mass="36551">MRILTILLVVGLWRAAVLEETNNAKSLFKSIMEVDRALAEEIKSDISEAKDKKDQLKDQLSQEIQNTVQNLKDALKEKVDKVREIEKAYKDQKSADKKQAYEDWKNLIQGINETKVAWEEEKENKIAEVEKEIQQLLNALRLEYEEIKKQRATQQKDDQEKYRQACQEKMEEMGCIQEASNGSSSASSGGRKHQKESTLEESLKTTFAMDKIEDVLDKVKAKRQNSVLVEPRATVLDEITGVSAWQTVTWILLALCIIMGVALIAMIVYQVAHHNKYHHLDGSNHPGERTPIARNMGPGYLGEGKSSPTPMSSAPPPGETQQF</sequence>
<feature type="coiled-coil region" evidence="1">
    <location>
        <begin position="39"/>
        <end position="157"/>
    </location>
</feature>
<dbReference type="WBParaSite" id="HPLM_0000605301-mRNA-1">
    <property type="protein sequence ID" value="HPLM_0000605301-mRNA-1"/>
    <property type="gene ID" value="HPLM_0000605301"/>
</dbReference>
<keyword evidence="4" id="KW-0732">Signal</keyword>
<evidence type="ECO:0000256" key="4">
    <source>
        <dbReference type="SAM" id="SignalP"/>
    </source>
</evidence>
<organism evidence="7">
    <name type="scientific">Haemonchus placei</name>
    <name type="common">Barber's pole worm</name>
    <dbReference type="NCBI Taxonomy" id="6290"/>
    <lineage>
        <taxon>Eukaryota</taxon>
        <taxon>Metazoa</taxon>
        <taxon>Ecdysozoa</taxon>
        <taxon>Nematoda</taxon>
        <taxon>Chromadorea</taxon>
        <taxon>Rhabditida</taxon>
        <taxon>Rhabditina</taxon>
        <taxon>Rhabditomorpha</taxon>
        <taxon>Strongyloidea</taxon>
        <taxon>Trichostrongylidae</taxon>
        <taxon>Haemonchus</taxon>
    </lineage>
</organism>
<feature type="region of interest" description="Disordered" evidence="2">
    <location>
        <begin position="282"/>
        <end position="323"/>
    </location>
</feature>
<feature type="compositionally biased region" description="Pro residues" evidence="2">
    <location>
        <begin position="313"/>
        <end position="323"/>
    </location>
</feature>
<keyword evidence="1" id="KW-0175">Coiled coil</keyword>
<keyword evidence="3" id="KW-0472">Membrane</keyword>
<feature type="compositionally biased region" description="Low complexity" evidence="2">
    <location>
        <begin position="179"/>
        <end position="189"/>
    </location>
</feature>
<dbReference type="AlphaFoldDB" id="A0A0N4W7F1"/>
<feature type="transmembrane region" description="Helical" evidence="3">
    <location>
        <begin position="248"/>
        <end position="269"/>
    </location>
</feature>
<dbReference type="STRING" id="6290.A0A0N4W7F1"/>
<feature type="region of interest" description="Disordered" evidence="2">
    <location>
        <begin position="178"/>
        <end position="200"/>
    </location>
</feature>
<reference evidence="7" key="1">
    <citation type="submission" date="2017-02" db="UniProtKB">
        <authorList>
            <consortium name="WormBaseParasite"/>
        </authorList>
    </citation>
    <scope>IDENTIFICATION</scope>
</reference>
<evidence type="ECO:0000313" key="5">
    <source>
        <dbReference type="EMBL" id="VDO27822.1"/>
    </source>
</evidence>
<feature type="signal peptide" evidence="4">
    <location>
        <begin position="1"/>
        <end position="18"/>
    </location>
</feature>
<evidence type="ECO:0000313" key="6">
    <source>
        <dbReference type="Proteomes" id="UP000268014"/>
    </source>
</evidence>
<evidence type="ECO:0000313" key="7">
    <source>
        <dbReference type="WBParaSite" id="HPLM_0000605301-mRNA-1"/>
    </source>
</evidence>
<name>A0A0N4W7F1_HAEPC</name>
<dbReference type="EMBL" id="UZAF01016430">
    <property type="protein sequence ID" value="VDO27822.1"/>
    <property type="molecule type" value="Genomic_DNA"/>
</dbReference>
<accession>A0A0N4W7F1</accession>
<dbReference type="OrthoDB" id="5845079at2759"/>
<gene>
    <name evidence="5" type="ORF">HPLM_LOCUS6045</name>
</gene>
<evidence type="ECO:0000256" key="2">
    <source>
        <dbReference type="SAM" id="MobiDB-lite"/>
    </source>
</evidence>
<feature type="chain" id="PRO_5043123470" evidence="4">
    <location>
        <begin position="19"/>
        <end position="323"/>
    </location>
</feature>
<reference evidence="5 6" key="2">
    <citation type="submission" date="2018-11" db="EMBL/GenBank/DDBJ databases">
        <authorList>
            <consortium name="Pathogen Informatics"/>
        </authorList>
    </citation>
    <scope>NUCLEOTIDE SEQUENCE [LARGE SCALE GENOMIC DNA]</scope>
    <source>
        <strain evidence="5 6">MHpl1</strain>
    </source>
</reference>
<evidence type="ECO:0000256" key="1">
    <source>
        <dbReference type="SAM" id="Coils"/>
    </source>
</evidence>
<keyword evidence="3" id="KW-0812">Transmembrane</keyword>
<protein>
    <submittedName>
        <fullName evidence="7">V-SNARE coiled-coil homology domain-containing protein</fullName>
    </submittedName>
</protein>
<dbReference type="Proteomes" id="UP000268014">
    <property type="component" value="Unassembled WGS sequence"/>
</dbReference>